<accession>A0A2G5D6L9</accession>
<dbReference type="Proteomes" id="UP000230069">
    <property type="component" value="Unassembled WGS sequence"/>
</dbReference>
<dbReference type="Gene3D" id="3.30.200.20">
    <property type="entry name" value="Phosphorylase Kinase, domain 1"/>
    <property type="match status" value="1"/>
</dbReference>
<keyword evidence="3" id="KW-1185">Reference proteome</keyword>
<gene>
    <name evidence="2" type="ORF">AQUCO_02700374v1</name>
</gene>
<evidence type="ECO:0000313" key="2">
    <source>
        <dbReference type="EMBL" id="PIA39152.1"/>
    </source>
</evidence>
<evidence type="ECO:0000313" key="3">
    <source>
        <dbReference type="Proteomes" id="UP000230069"/>
    </source>
</evidence>
<dbReference type="GO" id="GO:0004672">
    <property type="term" value="F:protein kinase activity"/>
    <property type="evidence" value="ECO:0007669"/>
    <property type="project" value="InterPro"/>
</dbReference>
<proteinExistence type="predicted"/>
<dbReference type="OrthoDB" id="4062651at2759"/>
<dbReference type="SUPFAM" id="SSF56112">
    <property type="entry name" value="Protein kinase-like (PK-like)"/>
    <property type="match status" value="1"/>
</dbReference>
<protein>
    <recommendedName>
        <fullName evidence="1">Protein kinase domain-containing protein</fullName>
    </recommendedName>
</protein>
<dbReference type="InterPro" id="IPR050823">
    <property type="entry name" value="Plant_Ser_Thr_Prot_Kinase"/>
</dbReference>
<evidence type="ECO:0000259" key="1">
    <source>
        <dbReference type="PROSITE" id="PS50011"/>
    </source>
</evidence>
<reference evidence="2 3" key="1">
    <citation type="submission" date="2017-09" db="EMBL/GenBank/DDBJ databases">
        <title>WGS assembly of Aquilegia coerulea Goldsmith.</title>
        <authorList>
            <person name="Hodges S."/>
            <person name="Kramer E."/>
            <person name="Nordborg M."/>
            <person name="Tomkins J."/>
            <person name="Borevitz J."/>
            <person name="Derieg N."/>
            <person name="Yan J."/>
            <person name="Mihaltcheva S."/>
            <person name="Hayes R.D."/>
            <person name="Rokhsar D."/>
        </authorList>
    </citation>
    <scope>NUCLEOTIDE SEQUENCE [LARGE SCALE GENOMIC DNA]</scope>
    <source>
        <strain evidence="3">cv. Goldsmith</strain>
    </source>
</reference>
<dbReference type="EMBL" id="KZ305044">
    <property type="protein sequence ID" value="PIA39152.1"/>
    <property type="molecule type" value="Genomic_DNA"/>
</dbReference>
<dbReference type="STRING" id="218851.A0A2G5D6L9"/>
<dbReference type="InParanoid" id="A0A2G5D6L9"/>
<dbReference type="Gene3D" id="1.10.510.10">
    <property type="entry name" value="Transferase(Phosphotransferase) domain 1"/>
    <property type="match status" value="1"/>
</dbReference>
<sequence>MGRSFNLKSFRFTTLKDATRNFRPGRIDESSCGMVFKGWIDDSSCGMMFKGWIDEQTLTASKPGMGIPIAVKFVNQEGFQHYKKWLEKVHYSIGNLSHPNLVRLLGYCLHDDLRLLVYEFMPLRSLNKYLFERCWDYDYQISWGIRMKIALGAAKALAFLHSADIIGIHWGCQNSNILVDSNYNAKLMDFGLAWDVRTGDMSNRVISGTYGYACPEYYVGTGMLTAKSDVYSFGVVLLEILSGRRAIDVNMPCNQQNLVEWAMPYLRNKRRIFRVVDSRLDCQYSLGSAQKAAHLAVQCLANEAKLRPNMDVVVTALEQLQEESHMNT</sequence>
<dbReference type="PROSITE" id="PS50011">
    <property type="entry name" value="PROTEIN_KINASE_DOM"/>
    <property type="match status" value="1"/>
</dbReference>
<feature type="domain" description="Protein kinase" evidence="1">
    <location>
        <begin position="21"/>
        <end position="320"/>
    </location>
</feature>
<organism evidence="2 3">
    <name type="scientific">Aquilegia coerulea</name>
    <name type="common">Rocky mountain columbine</name>
    <dbReference type="NCBI Taxonomy" id="218851"/>
    <lineage>
        <taxon>Eukaryota</taxon>
        <taxon>Viridiplantae</taxon>
        <taxon>Streptophyta</taxon>
        <taxon>Embryophyta</taxon>
        <taxon>Tracheophyta</taxon>
        <taxon>Spermatophyta</taxon>
        <taxon>Magnoliopsida</taxon>
        <taxon>Ranunculales</taxon>
        <taxon>Ranunculaceae</taxon>
        <taxon>Thalictroideae</taxon>
        <taxon>Aquilegia</taxon>
    </lineage>
</organism>
<dbReference type="GO" id="GO:0005524">
    <property type="term" value="F:ATP binding"/>
    <property type="evidence" value="ECO:0007669"/>
    <property type="project" value="InterPro"/>
</dbReference>
<name>A0A2G5D6L9_AQUCA</name>
<dbReference type="Pfam" id="PF07714">
    <property type="entry name" value="PK_Tyr_Ser-Thr"/>
    <property type="match status" value="1"/>
</dbReference>
<dbReference type="InterPro" id="IPR000719">
    <property type="entry name" value="Prot_kinase_dom"/>
</dbReference>
<dbReference type="InterPro" id="IPR011009">
    <property type="entry name" value="Kinase-like_dom_sf"/>
</dbReference>
<dbReference type="AlphaFoldDB" id="A0A2G5D6L9"/>
<dbReference type="PANTHER" id="PTHR45621">
    <property type="entry name" value="OS01G0588500 PROTEIN-RELATED"/>
    <property type="match status" value="1"/>
</dbReference>
<dbReference type="InterPro" id="IPR001245">
    <property type="entry name" value="Ser-Thr/Tyr_kinase_cat_dom"/>
</dbReference>